<reference evidence="4" key="1">
    <citation type="submission" date="2021-06" db="EMBL/GenBank/DDBJ databases">
        <title>Elioraea tepida, sp. nov., a moderately thermophilic aerobic anoxygenic phototrophic bacterium isolated from an alkaline siliceous hot spring mat community in Yellowstone National Park, WY, USA.</title>
        <authorList>
            <person name="Saini M.K."/>
            <person name="Yoshida S."/>
            <person name="Sebastian A."/>
            <person name="Hirose S."/>
            <person name="Hara E."/>
            <person name="Tamaki H."/>
            <person name="Soulier N.T."/>
            <person name="Albert I."/>
            <person name="Hanada S."/>
            <person name="Bryant D.A."/>
            <person name="Tank M."/>
        </authorList>
    </citation>
    <scope>NUCLEOTIDE SEQUENCE</scope>
    <source>
        <strain evidence="4">MS-P2</strain>
    </source>
</reference>
<feature type="domain" description="Amidohydrolase-related" evidence="3">
    <location>
        <begin position="57"/>
        <end position="442"/>
    </location>
</feature>
<protein>
    <submittedName>
        <fullName evidence="4">Amidohydrolase family protein</fullName>
    </submittedName>
</protein>
<proteinExistence type="inferred from homology"/>
<dbReference type="AlphaFoldDB" id="A0A975U389"/>
<dbReference type="InterPro" id="IPR006680">
    <property type="entry name" value="Amidohydro-rel"/>
</dbReference>
<dbReference type="GO" id="GO:0016787">
    <property type="term" value="F:hydrolase activity"/>
    <property type="evidence" value="ECO:0007669"/>
    <property type="project" value="UniProtKB-KW"/>
</dbReference>
<sequence length="495" mass="51759">MAALLLRPDAVLPGSDAMTPKFGWTVAIENGAILAAGPDAAEAVPGAETLSLPGCLLMPGLVNAHQHGRGLTQVQLGFPDLILEAWQTLKRRRGWLDPAAMVPLAALRMLAAGTTACIHANTAWGRANQEDDLLRTIDAYDAAGLRAIVGVGVQDRASLVFPAEEQSAFFASLPEALRAVVGEPDPPVFARTAAEAEALFDRLAERLPAHGRIGLCFAPAGPQWVSDGVFEAVAAAARRRGAPLHLHALESVAQAGAAQRLYPEGTLARLASLGVLGPATSIAHAVHVTGREATIAAETGTILVRNPSSNLRLGCGAAPLAEWLAAGVRVAIGTDNQTLDDTEDLWTELRLAAALAALPSWHAPPRPDPATLLLMATENGAAALGLSGRIGRIAPGFRADLVALDLERLRGAYADPGLPLESLLTARASAASVRMTMVDGRVLYRDGEFPHLDADAVAAAAARAAEGSRAVVAEREERVAQLVEAVAAFHRARWR</sequence>
<dbReference type="EMBL" id="CP076448">
    <property type="protein sequence ID" value="QXM24784.1"/>
    <property type="molecule type" value="Genomic_DNA"/>
</dbReference>
<accession>A0A975U389</accession>
<evidence type="ECO:0000256" key="2">
    <source>
        <dbReference type="ARBA" id="ARBA00022801"/>
    </source>
</evidence>
<organism evidence="4 5">
    <name type="scientific">Elioraea tepida</name>
    <dbReference type="NCBI Taxonomy" id="2843330"/>
    <lineage>
        <taxon>Bacteria</taxon>
        <taxon>Pseudomonadati</taxon>
        <taxon>Pseudomonadota</taxon>
        <taxon>Alphaproteobacteria</taxon>
        <taxon>Acetobacterales</taxon>
        <taxon>Elioraeaceae</taxon>
        <taxon>Elioraea</taxon>
    </lineage>
</organism>
<keyword evidence="5" id="KW-1185">Reference proteome</keyword>
<dbReference type="InterPro" id="IPR050287">
    <property type="entry name" value="MTA/SAH_deaminase"/>
</dbReference>
<evidence type="ECO:0000313" key="4">
    <source>
        <dbReference type="EMBL" id="QXM24784.1"/>
    </source>
</evidence>
<comment type="similarity">
    <text evidence="1">Belongs to the metallo-dependent hydrolases superfamily. ATZ/TRZ family.</text>
</comment>
<name>A0A975U389_9PROT</name>
<dbReference type="PANTHER" id="PTHR43794:SF11">
    <property type="entry name" value="AMIDOHYDROLASE-RELATED DOMAIN-CONTAINING PROTEIN"/>
    <property type="match status" value="1"/>
</dbReference>
<dbReference type="PANTHER" id="PTHR43794">
    <property type="entry name" value="AMINOHYDROLASE SSNA-RELATED"/>
    <property type="match status" value="1"/>
</dbReference>
<evidence type="ECO:0000256" key="1">
    <source>
        <dbReference type="ARBA" id="ARBA00006745"/>
    </source>
</evidence>
<evidence type="ECO:0000313" key="5">
    <source>
        <dbReference type="Proteomes" id="UP000694001"/>
    </source>
</evidence>
<gene>
    <name evidence="4" type="ORF">KO353_00375</name>
</gene>
<evidence type="ECO:0000259" key="3">
    <source>
        <dbReference type="Pfam" id="PF01979"/>
    </source>
</evidence>
<dbReference type="RefSeq" id="WP_218285841.1">
    <property type="nucleotide sequence ID" value="NZ_CP076448.1"/>
</dbReference>
<dbReference type="Pfam" id="PF01979">
    <property type="entry name" value="Amidohydro_1"/>
    <property type="match status" value="1"/>
</dbReference>
<dbReference type="KEGG" id="elio:KO353_00375"/>
<dbReference type="Proteomes" id="UP000694001">
    <property type="component" value="Chromosome"/>
</dbReference>
<keyword evidence="2" id="KW-0378">Hydrolase</keyword>